<dbReference type="OrthoDB" id="5386330at2759"/>
<evidence type="ECO:0000313" key="2">
    <source>
        <dbReference type="Proteomes" id="UP001149165"/>
    </source>
</evidence>
<evidence type="ECO:0000313" key="1">
    <source>
        <dbReference type="EMBL" id="KAJ5107918.1"/>
    </source>
</evidence>
<sequence length="285" mass="32370">MQGVSYRMWRYHFGAISKIIDLRGGIHELAKSGGGESMVFTYFLFAVMGDTTSPVSDLFMTPEHYEEHKAILDQYSSDVPLFRMFPKELLAHTLKVNLIRAQWAQSDLATPAEFTQDALMTLGCILEFSPANWAYLKSGLYHGDQFLLGTIHQAAVTLYCVCSLQSLFILPHTQFLTRLRIEMTASLFESLTKALQFQKFRKLLFWPLVVLGMAAVDSDESVRAFVLEHLGRVSRSIGLYAPVVAKNVIRRFWASGMILWDDCFREPYIFVHYGGQGLDLKNMTA</sequence>
<organism evidence="1 2">
    <name type="scientific">Penicillium angulare</name>
    <dbReference type="NCBI Taxonomy" id="116970"/>
    <lineage>
        <taxon>Eukaryota</taxon>
        <taxon>Fungi</taxon>
        <taxon>Dikarya</taxon>
        <taxon>Ascomycota</taxon>
        <taxon>Pezizomycotina</taxon>
        <taxon>Eurotiomycetes</taxon>
        <taxon>Eurotiomycetidae</taxon>
        <taxon>Eurotiales</taxon>
        <taxon>Aspergillaceae</taxon>
        <taxon>Penicillium</taxon>
    </lineage>
</organism>
<comment type="caution">
    <text evidence="1">The sequence shown here is derived from an EMBL/GenBank/DDBJ whole genome shotgun (WGS) entry which is preliminary data.</text>
</comment>
<reference evidence="1" key="2">
    <citation type="journal article" date="2023" name="IMA Fungus">
        <title>Comparative genomic study of the Penicillium genus elucidates a diverse pangenome and 15 lateral gene transfer events.</title>
        <authorList>
            <person name="Petersen C."/>
            <person name="Sorensen T."/>
            <person name="Nielsen M.R."/>
            <person name="Sondergaard T.E."/>
            <person name="Sorensen J.L."/>
            <person name="Fitzpatrick D.A."/>
            <person name="Frisvad J.C."/>
            <person name="Nielsen K.L."/>
        </authorList>
    </citation>
    <scope>NUCLEOTIDE SEQUENCE</scope>
    <source>
        <strain evidence="1">IBT 30069</strain>
    </source>
</reference>
<protein>
    <submittedName>
        <fullName evidence="1">Uncharacterized protein</fullName>
    </submittedName>
</protein>
<dbReference type="Pfam" id="PF11951">
    <property type="entry name" value="Fungal_trans_2"/>
    <property type="match status" value="1"/>
</dbReference>
<accession>A0A9W9FWU8</accession>
<proteinExistence type="predicted"/>
<gene>
    <name evidence="1" type="ORF">N7456_004593</name>
</gene>
<name>A0A9W9FWU8_9EURO</name>
<dbReference type="EMBL" id="JAPQKH010000003">
    <property type="protein sequence ID" value="KAJ5107918.1"/>
    <property type="molecule type" value="Genomic_DNA"/>
</dbReference>
<dbReference type="AlphaFoldDB" id="A0A9W9FWU8"/>
<dbReference type="InterPro" id="IPR021858">
    <property type="entry name" value="Fun_TF"/>
</dbReference>
<keyword evidence="2" id="KW-1185">Reference proteome</keyword>
<dbReference type="Proteomes" id="UP001149165">
    <property type="component" value="Unassembled WGS sequence"/>
</dbReference>
<reference evidence="1" key="1">
    <citation type="submission" date="2022-11" db="EMBL/GenBank/DDBJ databases">
        <authorList>
            <person name="Petersen C."/>
        </authorList>
    </citation>
    <scope>NUCLEOTIDE SEQUENCE</scope>
    <source>
        <strain evidence="1">IBT 30069</strain>
    </source>
</reference>